<dbReference type="InterPro" id="IPR001841">
    <property type="entry name" value="Znf_RING"/>
</dbReference>
<evidence type="ECO:0000256" key="19">
    <source>
        <dbReference type="SAM" id="Phobius"/>
    </source>
</evidence>
<name>A0AAV7X931_9NEOP</name>
<feature type="transmembrane region" description="Helical" evidence="19">
    <location>
        <begin position="185"/>
        <end position="206"/>
    </location>
</feature>
<comment type="similarity">
    <text evidence="3">Belongs to the pex2/pex10/pex12 family.</text>
</comment>
<dbReference type="InterPro" id="IPR013083">
    <property type="entry name" value="Znf_RING/FYVE/PHD"/>
</dbReference>
<gene>
    <name evidence="21" type="ORF">ONE63_003049</name>
</gene>
<keyword evidence="13 19" id="KW-0472">Membrane</keyword>
<keyword evidence="7" id="KW-0479">Metal-binding</keyword>
<dbReference type="InterPro" id="IPR025654">
    <property type="entry name" value="PEX2/10"/>
</dbReference>
<dbReference type="PANTHER" id="PTHR48178:SF1">
    <property type="entry name" value="PEROXISOME BIOGENESIS FACTOR 2"/>
    <property type="match status" value="1"/>
</dbReference>
<dbReference type="PROSITE" id="PS00518">
    <property type="entry name" value="ZF_RING_1"/>
    <property type="match status" value="1"/>
</dbReference>
<evidence type="ECO:0000256" key="1">
    <source>
        <dbReference type="ARBA" id="ARBA00004585"/>
    </source>
</evidence>
<proteinExistence type="inferred from homology"/>
<accession>A0AAV7X931</accession>
<evidence type="ECO:0000256" key="10">
    <source>
        <dbReference type="ARBA" id="ARBA00022833"/>
    </source>
</evidence>
<keyword evidence="10" id="KW-0862">Zinc</keyword>
<dbReference type="Gene3D" id="3.30.40.10">
    <property type="entry name" value="Zinc/RING finger domain, C3HC4 (zinc finger)"/>
    <property type="match status" value="1"/>
</dbReference>
<dbReference type="GO" id="GO:0016558">
    <property type="term" value="P:protein import into peroxisome matrix"/>
    <property type="evidence" value="ECO:0007669"/>
    <property type="project" value="InterPro"/>
</dbReference>
<evidence type="ECO:0000256" key="12">
    <source>
        <dbReference type="ARBA" id="ARBA00022989"/>
    </source>
</evidence>
<evidence type="ECO:0000256" key="14">
    <source>
        <dbReference type="ARBA" id="ARBA00023140"/>
    </source>
</evidence>
<dbReference type="GO" id="GO:0061630">
    <property type="term" value="F:ubiquitin protein ligase activity"/>
    <property type="evidence" value="ECO:0007669"/>
    <property type="project" value="UniProtKB-EC"/>
</dbReference>
<dbReference type="EC" id="2.3.2.36" evidence="17"/>
<dbReference type="SUPFAM" id="SSF57850">
    <property type="entry name" value="RING/U-box"/>
    <property type="match status" value="1"/>
</dbReference>
<keyword evidence="5" id="KW-0808">Transferase</keyword>
<evidence type="ECO:0000256" key="7">
    <source>
        <dbReference type="ARBA" id="ARBA00022723"/>
    </source>
</evidence>
<evidence type="ECO:0000256" key="4">
    <source>
        <dbReference type="ARBA" id="ARBA00022448"/>
    </source>
</evidence>
<keyword evidence="6 19" id="KW-0812">Transmembrane</keyword>
<comment type="subcellular location">
    <subcellularLocation>
        <location evidence="1">Peroxisome membrane</location>
        <topology evidence="1">Multi-pass membrane protein</topology>
    </subcellularLocation>
</comment>
<comment type="pathway">
    <text evidence="2">Protein modification; protein ubiquitination.</text>
</comment>
<evidence type="ECO:0000256" key="8">
    <source>
        <dbReference type="ARBA" id="ARBA00022771"/>
    </source>
</evidence>
<evidence type="ECO:0000256" key="17">
    <source>
        <dbReference type="ARBA" id="ARBA00034523"/>
    </source>
</evidence>
<evidence type="ECO:0000313" key="22">
    <source>
        <dbReference type="Proteomes" id="UP001075354"/>
    </source>
</evidence>
<dbReference type="InterPro" id="IPR006845">
    <property type="entry name" value="Pex_N"/>
</dbReference>
<evidence type="ECO:0000256" key="3">
    <source>
        <dbReference type="ARBA" id="ARBA00008704"/>
    </source>
</evidence>
<keyword evidence="14" id="KW-0576">Peroxisome</keyword>
<evidence type="ECO:0000313" key="21">
    <source>
        <dbReference type="EMBL" id="KAJ1521373.1"/>
    </source>
</evidence>
<evidence type="ECO:0000256" key="18">
    <source>
        <dbReference type="PROSITE-ProRule" id="PRU00175"/>
    </source>
</evidence>
<dbReference type="GO" id="GO:0005778">
    <property type="term" value="C:peroxisomal membrane"/>
    <property type="evidence" value="ECO:0007669"/>
    <property type="project" value="UniProtKB-SubCell"/>
</dbReference>
<keyword evidence="8 18" id="KW-0863">Zinc-finger</keyword>
<evidence type="ECO:0000256" key="11">
    <source>
        <dbReference type="ARBA" id="ARBA00022927"/>
    </source>
</evidence>
<keyword evidence="4" id="KW-0813">Transport</keyword>
<comment type="catalytic activity">
    <reaction evidence="16">
        <text>[E2 ubiquitin-conjugating enzyme]-S-ubiquitinyl-L-cysteine + [acceptor protein]-L-cysteine = [E2 ubiquitin-conjugating enzyme]-L-cysteine + [acceptor protein]-S-ubiquitinyl-L-cysteine.</text>
        <dbReference type="EC" id="2.3.2.36"/>
    </reaction>
</comment>
<keyword evidence="22" id="KW-1185">Reference proteome</keyword>
<dbReference type="Pfam" id="PF04757">
    <property type="entry name" value="Pex2_Pex12"/>
    <property type="match status" value="1"/>
</dbReference>
<dbReference type="GO" id="GO:0008270">
    <property type="term" value="F:zinc ion binding"/>
    <property type="evidence" value="ECO:0007669"/>
    <property type="project" value="UniProtKB-KW"/>
</dbReference>
<feature type="domain" description="RING-type" evidence="20">
    <location>
        <begin position="238"/>
        <end position="277"/>
    </location>
</feature>
<comment type="caution">
    <text evidence="21">The sequence shown here is derived from an EMBL/GenBank/DDBJ whole genome shotgun (WGS) entry which is preliminary data.</text>
</comment>
<evidence type="ECO:0000256" key="13">
    <source>
        <dbReference type="ARBA" id="ARBA00023136"/>
    </source>
</evidence>
<evidence type="ECO:0000256" key="2">
    <source>
        <dbReference type="ARBA" id="ARBA00004906"/>
    </source>
</evidence>
<evidence type="ECO:0000256" key="6">
    <source>
        <dbReference type="ARBA" id="ARBA00022692"/>
    </source>
</evidence>
<keyword evidence="11" id="KW-0653">Protein transport</keyword>
<dbReference type="Proteomes" id="UP001075354">
    <property type="component" value="Chromosome 13"/>
</dbReference>
<reference evidence="21" key="1">
    <citation type="submission" date="2022-12" db="EMBL/GenBank/DDBJ databases">
        <title>Chromosome-level genome assembly of the bean flower thrips Megalurothrips usitatus.</title>
        <authorList>
            <person name="Ma L."/>
            <person name="Liu Q."/>
            <person name="Li H."/>
            <person name="Cai W."/>
        </authorList>
    </citation>
    <scope>NUCLEOTIDE SEQUENCE</scope>
    <source>
        <strain evidence="21">Cailab_2022a</strain>
    </source>
</reference>
<dbReference type="InterPro" id="IPR017907">
    <property type="entry name" value="Znf_RING_CS"/>
</dbReference>
<sequence length="295" mass="33196">MAAAEDAALLVKSRVEQLDALELDKEVLHVLKSQLLSVFKFLPLSLQNNWEPEIDTILQIVVLHLSLRGVGATFGQQLLNIEFLKSQRKLALLAVVTPILLKYVNTRATDVASKTGSPSVVKVVESFTQWSDVSIALGSLLNLLLFLRSGNYPNLLYRIFGVQMQYKSMKSRQRQVGYSHMTRELIWHSFIELLVFVLPLVNYHYIKRQVMKILMLGSISKSKNVAKKKLSYTVNTKCAACSQRPVLPHHMDCDHIFCFYCLQANILADPHFPCPICGHRASGPSSAKQVSVTIM</sequence>
<keyword evidence="9" id="KW-0833">Ubl conjugation pathway</keyword>
<evidence type="ECO:0000256" key="5">
    <source>
        <dbReference type="ARBA" id="ARBA00022679"/>
    </source>
</evidence>
<evidence type="ECO:0000259" key="20">
    <source>
        <dbReference type="PROSITE" id="PS50089"/>
    </source>
</evidence>
<keyword evidence="12 19" id="KW-1133">Transmembrane helix</keyword>
<evidence type="ECO:0000256" key="9">
    <source>
        <dbReference type="ARBA" id="ARBA00022786"/>
    </source>
</evidence>
<dbReference type="AlphaFoldDB" id="A0AAV7X931"/>
<dbReference type="PANTHER" id="PTHR48178">
    <property type="entry name" value="PEROXISOME BIOGENESIS FACTOR 2"/>
    <property type="match status" value="1"/>
</dbReference>
<protein>
    <recommendedName>
        <fullName evidence="17">RING-type E3 ubiquitin transferase (cysteine targeting)</fullName>
        <ecNumber evidence="17">2.3.2.36</ecNumber>
    </recommendedName>
    <alternativeName>
        <fullName evidence="15">Peroxin-2</fullName>
    </alternativeName>
</protein>
<evidence type="ECO:0000256" key="15">
    <source>
        <dbReference type="ARBA" id="ARBA00032511"/>
    </source>
</evidence>
<dbReference type="EMBL" id="JAPTSV010000013">
    <property type="protein sequence ID" value="KAJ1521373.1"/>
    <property type="molecule type" value="Genomic_DNA"/>
</dbReference>
<organism evidence="21 22">
    <name type="scientific">Megalurothrips usitatus</name>
    <name type="common">bean blossom thrips</name>
    <dbReference type="NCBI Taxonomy" id="439358"/>
    <lineage>
        <taxon>Eukaryota</taxon>
        <taxon>Metazoa</taxon>
        <taxon>Ecdysozoa</taxon>
        <taxon>Arthropoda</taxon>
        <taxon>Hexapoda</taxon>
        <taxon>Insecta</taxon>
        <taxon>Pterygota</taxon>
        <taxon>Neoptera</taxon>
        <taxon>Paraneoptera</taxon>
        <taxon>Thysanoptera</taxon>
        <taxon>Terebrantia</taxon>
        <taxon>Thripoidea</taxon>
        <taxon>Thripidae</taxon>
        <taxon>Megalurothrips</taxon>
    </lineage>
</organism>
<dbReference type="PROSITE" id="PS50089">
    <property type="entry name" value="ZF_RING_2"/>
    <property type="match status" value="1"/>
</dbReference>
<evidence type="ECO:0000256" key="16">
    <source>
        <dbReference type="ARBA" id="ARBA00034438"/>
    </source>
</evidence>